<feature type="compositionally biased region" description="Basic residues" evidence="1">
    <location>
        <begin position="310"/>
        <end position="321"/>
    </location>
</feature>
<dbReference type="InParanoid" id="K5VAN3"/>
<proteinExistence type="predicted"/>
<dbReference type="NCBIfam" id="TIGR02464">
    <property type="entry name" value="ribofla_fusion"/>
    <property type="match status" value="1"/>
</dbReference>
<dbReference type="Gene3D" id="1.10.357.40">
    <property type="entry name" value="YbiA-like"/>
    <property type="match status" value="1"/>
</dbReference>
<dbReference type="EMBL" id="JH930469">
    <property type="protein sequence ID" value="EKM59916.1"/>
    <property type="molecule type" value="Genomic_DNA"/>
</dbReference>
<feature type="compositionally biased region" description="Pro residues" evidence="1">
    <location>
        <begin position="285"/>
        <end position="299"/>
    </location>
</feature>
<evidence type="ECO:0000256" key="1">
    <source>
        <dbReference type="SAM" id="MobiDB-lite"/>
    </source>
</evidence>
<feature type="region of interest" description="Disordered" evidence="1">
    <location>
        <begin position="276"/>
        <end position="341"/>
    </location>
</feature>
<organism evidence="3 4">
    <name type="scientific">Phanerochaete carnosa (strain HHB-10118-sp)</name>
    <name type="common">White-rot fungus</name>
    <name type="synonym">Peniophora carnosa</name>
    <dbReference type="NCBI Taxonomy" id="650164"/>
    <lineage>
        <taxon>Eukaryota</taxon>
        <taxon>Fungi</taxon>
        <taxon>Dikarya</taxon>
        <taxon>Basidiomycota</taxon>
        <taxon>Agaricomycotina</taxon>
        <taxon>Agaricomycetes</taxon>
        <taxon>Polyporales</taxon>
        <taxon>Phanerochaetaceae</taxon>
        <taxon>Phanerochaete</taxon>
    </lineage>
</organism>
<keyword evidence="4" id="KW-1185">Reference proteome</keyword>
<dbReference type="InterPro" id="IPR012816">
    <property type="entry name" value="NADAR"/>
</dbReference>
<dbReference type="OrthoDB" id="206452at2759"/>
<dbReference type="Pfam" id="PF08719">
    <property type="entry name" value="NADAR"/>
    <property type="match status" value="1"/>
</dbReference>
<dbReference type="AlphaFoldDB" id="K5VAN3"/>
<dbReference type="SUPFAM" id="SSF143990">
    <property type="entry name" value="YbiA-like"/>
    <property type="match status" value="1"/>
</dbReference>
<dbReference type="HOGENOM" id="CLU_586743_0_0_1"/>
<sequence>MNFAHPAPSAYPVIPPMPVPTHPVVVPNAAPMPQPMMQMPMPQPMPTAMPPTTSAPVIPPVPQTGTGTPYPMAPEPPVIPAMAAVYPPPLRYDDRSSSYDSSSSSDLGDMQPGPSLPPRQSGLRSFVFERPQSIVFHHHPLPSPPVDIFEHSPNMRLLEDLRRPVEEVLAKSKVSPTGYVITPVGTRASHEKKKRKGLFRAFGEKLSGKSKREHEQPQMTQMAIPVVYAAAPALVQPQIRPGVVPSPGYVYDPAHASSGIIPPQVGFIPGTAPTPMFAMPASGTPAPPPPLPPKGPASPSPSHAYSPRPHSPRSHSPRAHSPRPYSPRPYSPRSHSPRHSHEPLRIDLLGSFTELTHISPHDVLFNNRLYPTVLHALEAQRFEGIRPDIVDEIAACHTPDDVRVVVSRSSDFSRPDWEQVVVQMMDEVLFHKFKQHPHLQQILLGTGDLSLQFFAQQDNFWGDGPLGQGANHLGKALERVRERLRNERYP</sequence>
<reference evidence="3 4" key="1">
    <citation type="journal article" date="2012" name="BMC Genomics">
        <title>Comparative genomics of the white-rot fungi, Phanerochaete carnosa and P. chrysosporium, to elucidate the genetic basis of the distinct wood types they colonize.</title>
        <authorList>
            <person name="Suzuki H."/>
            <person name="MacDonald J."/>
            <person name="Syed K."/>
            <person name="Salamov A."/>
            <person name="Hori C."/>
            <person name="Aerts A."/>
            <person name="Henrissat B."/>
            <person name="Wiebenga A."/>
            <person name="vanKuyk P.A."/>
            <person name="Barry K."/>
            <person name="Lindquist E."/>
            <person name="LaButti K."/>
            <person name="Lapidus A."/>
            <person name="Lucas S."/>
            <person name="Coutinho P."/>
            <person name="Gong Y."/>
            <person name="Samejima M."/>
            <person name="Mahadevan R."/>
            <person name="Abou-Zaid M."/>
            <person name="de Vries R.P."/>
            <person name="Igarashi K."/>
            <person name="Yadav J.S."/>
            <person name="Grigoriev I.V."/>
            <person name="Master E.R."/>
        </authorList>
    </citation>
    <scope>NUCLEOTIDE SEQUENCE [LARGE SCALE GENOMIC DNA]</scope>
    <source>
        <strain evidence="3 4">HHB-10118-sp</strain>
    </source>
</reference>
<feature type="domain" description="NADAR" evidence="2">
    <location>
        <begin position="359"/>
        <end position="485"/>
    </location>
</feature>
<protein>
    <recommendedName>
        <fullName evidence="2">NADAR domain-containing protein</fullName>
    </recommendedName>
</protein>
<dbReference type="STRING" id="650164.K5VAN3"/>
<dbReference type="CDD" id="cd15457">
    <property type="entry name" value="NADAR"/>
    <property type="match status" value="1"/>
</dbReference>
<dbReference type="Proteomes" id="UP000008370">
    <property type="component" value="Unassembled WGS sequence"/>
</dbReference>
<evidence type="ECO:0000313" key="3">
    <source>
        <dbReference type="EMBL" id="EKM59916.1"/>
    </source>
</evidence>
<evidence type="ECO:0000259" key="2">
    <source>
        <dbReference type="Pfam" id="PF08719"/>
    </source>
</evidence>
<dbReference type="KEGG" id="pco:PHACADRAFT_250716"/>
<accession>K5VAN3</accession>
<dbReference type="GeneID" id="18915003"/>
<dbReference type="RefSeq" id="XP_007392467.1">
    <property type="nucleotide sequence ID" value="XM_007392405.1"/>
</dbReference>
<dbReference type="InterPro" id="IPR037238">
    <property type="entry name" value="YbiA-like_sf"/>
</dbReference>
<evidence type="ECO:0000313" key="4">
    <source>
        <dbReference type="Proteomes" id="UP000008370"/>
    </source>
</evidence>
<gene>
    <name evidence="3" type="ORF">PHACADRAFT_250716</name>
</gene>
<name>K5VAN3_PHACS</name>
<feature type="region of interest" description="Disordered" evidence="1">
    <location>
        <begin position="90"/>
        <end position="122"/>
    </location>
</feature>